<proteinExistence type="predicted"/>
<evidence type="ECO:0000313" key="1">
    <source>
        <dbReference type="EMBL" id="QDT71035.1"/>
    </source>
</evidence>
<name>A0A517TRN5_9BACT</name>
<dbReference type="SUPFAM" id="SSF52799">
    <property type="entry name" value="(Phosphotyrosine protein) phosphatases II"/>
    <property type="match status" value="1"/>
</dbReference>
<dbReference type="AlphaFoldDB" id="A0A517TRN5"/>
<dbReference type="Gene3D" id="3.90.190.10">
    <property type="entry name" value="Protein tyrosine phosphatase superfamily"/>
    <property type="match status" value="1"/>
</dbReference>
<dbReference type="OrthoDB" id="278239at2"/>
<dbReference type="EMBL" id="CP036339">
    <property type="protein sequence ID" value="QDT71035.1"/>
    <property type="molecule type" value="Genomic_DNA"/>
</dbReference>
<gene>
    <name evidence="1" type="ORF">I41_01900</name>
</gene>
<protein>
    <recommendedName>
        <fullName evidence="3">Dual specificity phosphatase, catalytic domain</fullName>
    </recommendedName>
</protein>
<organism evidence="1 2">
    <name type="scientific">Lacipirellula limnantheis</name>
    <dbReference type="NCBI Taxonomy" id="2528024"/>
    <lineage>
        <taxon>Bacteria</taxon>
        <taxon>Pseudomonadati</taxon>
        <taxon>Planctomycetota</taxon>
        <taxon>Planctomycetia</taxon>
        <taxon>Pirellulales</taxon>
        <taxon>Lacipirellulaceae</taxon>
        <taxon>Lacipirellula</taxon>
    </lineage>
</organism>
<reference evidence="1 2" key="1">
    <citation type="submission" date="2019-02" db="EMBL/GenBank/DDBJ databases">
        <title>Deep-cultivation of Planctomycetes and their phenomic and genomic characterization uncovers novel biology.</title>
        <authorList>
            <person name="Wiegand S."/>
            <person name="Jogler M."/>
            <person name="Boedeker C."/>
            <person name="Pinto D."/>
            <person name="Vollmers J."/>
            <person name="Rivas-Marin E."/>
            <person name="Kohn T."/>
            <person name="Peeters S.H."/>
            <person name="Heuer A."/>
            <person name="Rast P."/>
            <person name="Oberbeckmann S."/>
            <person name="Bunk B."/>
            <person name="Jeske O."/>
            <person name="Meyerdierks A."/>
            <person name="Storesund J.E."/>
            <person name="Kallscheuer N."/>
            <person name="Luecker S."/>
            <person name="Lage O.M."/>
            <person name="Pohl T."/>
            <person name="Merkel B.J."/>
            <person name="Hornburger P."/>
            <person name="Mueller R.-W."/>
            <person name="Bruemmer F."/>
            <person name="Labrenz M."/>
            <person name="Spormann A.M."/>
            <person name="Op den Camp H."/>
            <person name="Overmann J."/>
            <person name="Amann R."/>
            <person name="Jetten M.S.M."/>
            <person name="Mascher T."/>
            <person name="Medema M.H."/>
            <person name="Devos D.P."/>
            <person name="Kaster A.-K."/>
            <person name="Ovreas L."/>
            <person name="Rohde M."/>
            <person name="Galperin M.Y."/>
            <person name="Jogler C."/>
        </authorList>
    </citation>
    <scope>NUCLEOTIDE SEQUENCE [LARGE SCALE GENOMIC DNA]</scope>
    <source>
        <strain evidence="1 2">I41</strain>
    </source>
</reference>
<dbReference type="KEGG" id="llh:I41_01900"/>
<evidence type="ECO:0008006" key="3">
    <source>
        <dbReference type="Google" id="ProtNLM"/>
    </source>
</evidence>
<dbReference type="InterPro" id="IPR029021">
    <property type="entry name" value="Prot-tyrosine_phosphatase-like"/>
</dbReference>
<sequence>MRQIDDRLLWLGHTGDLRHVAELFAAGIIAVVDLASNEPPTLLPREFVYCRFPIVDGGGNPAWLLRRAVETVAALAEANVATLVCCSAGMSRSPAILSAALAKVAKTSPAAELAQISAGEASDVSPALWSEILATLDCGPG</sequence>
<accession>A0A517TRN5</accession>
<dbReference type="Proteomes" id="UP000317909">
    <property type="component" value="Chromosome"/>
</dbReference>
<keyword evidence="2" id="KW-1185">Reference proteome</keyword>
<evidence type="ECO:0000313" key="2">
    <source>
        <dbReference type="Proteomes" id="UP000317909"/>
    </source>
</evidence>
<dbReference type="RefSeq" id="WP_145430083.1">
    <property type="nucleotide sequence ID" value="NZ_CP036339.1"/>
</dbReference>